<proteinExistence type="inferred from homology"/>
<comment type="caution">
    <text evidence="2">The sequence shown here is derived from an EMBL/GenBank/DDBJ whole genome shotgun (WGS) entry which is preliminary data.</text>
</comment>
<dbReference type="GO" id="GO:0016884">
    <property type="term" value="F:carbon-nitrogen ligase activity, with glutamine as amido-N-donor"/>
    <property type="evidence" value="ECO:0007669"/>
    <property type="project" value="UniProtKB-UniRule"/>
</dbReference>
<comment type="subcellular location">
    <subcellularLocation>
        <location evidence="1">Mitochondrion</location>
    </subcellularLocation>
</comment>
<dbReference type="InterPro" id="IPR042184">
    <property type="entry name" value="YqeY/Aim41_N"/>
</dbReference>
<gene>
    <name evidence="1" type="primary">AIM41</name>
    <name evidence="2" type="ORF">B0H15DRAFT_529902</name>
</gene>
<dbReference type="GO" id="GO:0005739">
    <property type="term" value="C:mitochondrion"/>
    <property type="evidence" value="ECO:0007669"/>
    <property type="project" value="UniProtKB-SubCell"/>
</dbReference>
<dbReference type="AlphaFoldDB" id="A0AAD6TTP0"/>
<dbReference type="PANTHER" id="PTHR28055">
    <property type="entry name" value="ALTERED INHERITANCE OF MITOCHONDRIA PROTEIN 41, MITOCHONDRIAL"/>
    <property type="match status" value="1"/>
</dbReference>
<keyword evidence="1" id="KW-0496">Mitochondrion</keyword>
<dbReference type="PANTHER" id="PTHR28055:SF1">
    <property type="entry name" value="ALTERED INHERITANCE OF MITOCHONDRIA PROTEIN 41, MITOCHONDRIAL"/>
    <property type="match status" value="1"/>
</dbReference>
<dbReference type="EMBL" id="JARJCN010000063">
    <property type="protein sequence ID" value="KAJ7078904.1"/>
    <property type="molecule type" value="Genomic_DNA"/>
</dbReference>
<evidence type="ECO:0000256" key="1">
    <source>
        <dbReference type="RuleBase" id="RU365099"/>
    </source>
</evidence>
<dbReference type="Gene3D" id="1.10.1510.10">
    <property type="entry name" value="Uncharacterised protein YqeY/AIM41 PF09424, N-terminal domain"/>
    <property type="match status" value="1"/>
</dbReference>
<comment type="similarity">
    <text evidence="1">Belongs to the AIM41 family.</text>
</comment>
<dbReference type="Proteomes" id="UP001222325">
    <property type="component" value="Unassembled WGS sequence"/>
</dbReference>
<reference evidence="2" key="1">
    <citation type="submission" date="2023-03" db="EMBL/GenBank/DDBJ databases">
        <title>Massive genome expansion in bonnet fungi (Mycena s.s.) driven by repeated elements and novel gene families across ecological guilds.</title>
        <authorList>
            <consortium name="Lawrence Berkeley National Laboratory"/>
            <person name="Harder C.B."/>
            <person name="Miyauchi S."/>
            <person name="Viragh M."/>
            <person name="Kuo A."/>
            <person name="Thoen E."/>
            <person name="Andreopoulos B."/>
            <person name="Lu D."/>
            <person name="Skrede I."/>
            <person name="Drula E."/>
            <person name="Henrissat B."/>
            <person name="Morin E."/>
            <person name="Kohler A."/>
            <person name="Barry K."/>
            <person name="LaButti K."/>
            <person name="Morin E."/>
            <person name="Salamov A."/>
            <person name="Lipzen A."/>
            <person name="Mereny Z."/>
            <person name="Hegedus B."/>
            <person name="Baldrian P."/>
            <person name="Stursova M."/>
            <person name="Weitz H."/>
            <person name="Taylor A."/>
            <person name="Grigoriev I.V."/>
            <person name="Nagy L.G."/>
            <person name="Martin F."/>
            <person name="Kauserud H."/>
        </authorList>
    </citation>
    <scope>NUCLEOTIDE SEQUENCE</scope>
    <source>
        <strain evidence="2">CBHHK173m</strain>
    </source>
</reference>
<evidence type="ECO:0000313" key="3">
    <source>
        <dbReference type="Proteomes" id="UP001222325"/>
    </source>
</evidence>
<dbReference type="Pfam" id="PF09424">
    <property type="entry name" value="YqeY"/>
    <property type="match status" value="1"/>
</dbReference>
<accession>A0AAD6TTP0</accession>
<dbReference type="InterPro" id="IPR003789">
    <property type="entry name" value="Asn/Gln_tRNA_amidoTrase-B-like"/>
</dbReference>
<name>A0AAD6TTP0_9AGAR</name>
<evidence type="ECO:0000313" key="2">
    <source>
        <dbReference type="EMBL" id="KAJ7078904.1"/>
    </source>
</evidence>
<keyword evidence="3" id="KW-1185">Reference proteome</keyword>
<organism evidence="2 3">
    <name type="scientific">Mycena belliarum</name>
    <dbReference type="NCBI Taxonomy" id="1033014"/>
    <lineage>
        <taxon>Eukaryota</taxon>
        <taxon>Fungi</taxon>
        <taxon>Dikarya</taxon>
        <taxon>Basidiomycota</taxon>
        <taxon>Agaricomycotina</taxon>
        <taxon>Agaricomycetes</taxon>
        <taxon>Agaricomycetidae</taxon>
        <taxon>Agaricales</taxon>
        <taxon>Marasmiineae</taxon>
        <taxon>Mycenaceae</taxon>
        <taxon>Mycena</taxon>
    </lineage>
</organism>
<dbReference type="InterPro" id="IPR019004">
    <property type="entry name" value="YqeY/Aim41"/>
</dbReference>
<sequence>MKSKDAFASTTLRGVLAEVYSADKAANKQVTSSAICSILRKATARRIDSAAQYTAHARPELAEKEISEADLLSRFLPPLLSEADIDQNLQKILADLPKPPKAGDVFKLFYSTVDKATVDSQKVKQRLDELLKGL</sequence>
<protein>
    <recommendedName>
        <fullName evidence="1">Altered inheritance of mitochondria protein 41</fullName>
    </recommendedName>
</protein>
<dbReference type="SUPFAM" id="SSF89095">
    <property type="entry name" value="GatB/YqeY motif"/>
    <property type="match status" value="1"/>
</dbReference>